<dbReference type="GO" id="GO:0005524">
    <property type="term" value="F:ATP binding"/>
    <property type="evidence" value="ECO:0007669"/>
    <property type="project" value="TreeGrafter"/>
</dbReference>
<gene>
    <name evidence="1" type="ORF">PG1C_09285</name>
</gene>
<evidence type="ECO:0000313" key="1">
    <source>
        <dbReference type="EMBL" id="AJP48585.1"/>
    </source>
</evidence>
<dbReference type="PRINTS" id="PR00340">
    <property type="entry name" value="PIIGLNB"/>
</dbReference>
<sequence>MKQITAIIRPHRLGAVEQALHALPHLPGFTLFPAHGHARGHGQDHCFIADEWNPDAHDRLVLLIFCSDDAADGIVNAIHRVARTGTPGDGIVGVAELADVLRIRSGERGNAAL</sequence>
<dbReference type="GO" id="GO:0006808">
    <property type="term" value="P:regulation of nitrogen utilization"/>
    <property type="evidence" value="ECO:0007669"/>
    <property type="project" value="InterPro"/>
</dbReference>
<dbReference type="InterPro" id="IPR015867">
    <property type="entry name" value="N-reg_PII/ATP_PRibTrfase_C"/>
</dbReference>
<protein>
    <submittedName>
        <fullName evidence="1">Nitrogen regulatory protein P-II</fullName>
    </submittedName>
</protein>
<evidence type="ECO:0000313" key="2">
    <source>
        <dbReference type="Proteomes" id="UP000061603"/>
    </source>
</evidence>
<dbReference type="KEGG" id="rbu:PG1C_09285"/>
<dbReference type="Gene3D" id="3.30.70.120">
    <property type="match status" value="1"/>
</dbReference>
<organism evidence="1 2">
    <name type="scientific">Rugosibacter aromaticivorans</name>
    <dbReference type="NCBI Taxonomy" id="1565605"/>
    <lineage>
        <taxon>Bacteria</taxon>
        <taxon>Pseudomonadati</taxon>
        <taxon>Pseudomonadota</taxon>
        <taxon>Betaproteobacteria</taxon>
        <taxon>Nitrosomonadales</taxon>
        <taxon>Sterolibacteriaceae</taxon>
        <taxon>Rugosibacter</taxon>
    </lineage>
</organism>
<dbReference type="AlphaFoldDB" id="A0A0C5J9H0"/>
<dbReference type="GO" id="GO:0030234">
    <property type="term" value="F:enzyme regulator activity"/>
    <property type="evidence" value="ECO:0007669"/>
    <property type="project" value="InterPro"/>
</dbReference>
<dbReference type="RefSeq" id="WP_202634556.1">
    <property type="nucleotide sequence ID" value="NZ_CP010554.1"/>
</dbReference>
<dbReference type="PANTHER" id="PTHR30115">
    <property type="entry name" value="NITROGEN REGULATORY PROTEIN P-II"/>
    <property type="match status" value="1"/>
</dbReference>
<dbReference type="InterPro" id="IPR002187">
    <property type="entry name" value="N-reg_PII"/>
</dbReference>
<dbReference type="SMART" id="SM00938">
    <property type="entry name" value="P-II"/>
    <property type="match status" value="1"/>
</dbReference>
<dbReference type="InterPro" id="IPR011322">
    <property type="entry name" value="N-reg_PII-like_a/b"/>
</dbReference>
<dbReference type="SUPFAM" id="SSF54913">
    <property type="entry name" value="GlnB-like"/>
    <property type="match status" value="1"/>
</dbReference>
<dbReference type="Pfam" id="PF00543">
    <property type="entry name" value="P-II"/>
    <property type="match status" value="1"/>
</dbReference>
<dbReference type="EMBL" id="CP010554">
    <property type="protein sequence ID" value="AJP48585.1"/>
    <property type="molecule type" value="Genomic_DNA"/>
</dbReference>
<accession>A0A0C5J9H0</accession>
<dbReference type="HOGENOM" id="CLU_082268_0_1_4"/>
<dbReference type="STRING" id="1565605.PG1C_09285"/>
<reference evidence="1 2" key="1">
    <citation type="journal article" date="2015" name="Genome Announc.">
        <title>Complete Genome Sequence of a Novel Bacterium within the Family Rhodocyclaceae That Degrades Polycyclic Aromatic Hydrocarbons.</title>
        <authorList>
            <person name="Singleton D.R."/>
            <person name="Dickey A.N."/>
            <person name="Scholl E.H."/>
            <person name="Wright F.A."/>
            <person name="Aitken M.D."/>
        </authorList>
    </citation>
    <scope>NUCLEOTIDE SEQUENCE [LARGE SCALE GENOMIC DNA]</scope>
    <source>
        <strain evidence="2">PG1-Ca6</strain>
    </source>
</reference>
<dbReference type="GO" id="GO:0005829">
    <property type="term" value="C:cytosol"/>
    <property type="evidence" value="ECO:0007669"/>
    <property type="project" value="TreeGrafter"/>
</dbReference>
<dbReference type="Proteomes" id="UP000061603">
    <property type="component" value="Chromosome"/>
</dbReference>
<dbReference type="PANTHER" id="PTHR30115:SF11">
    <property type="entry name" value="NITROGEN REGULATORY PROTEIN P-II HOMOLOG"/>
    <property type="match status" value="1"/>
</dbReference>
<keyword evidence="2" id="KW-1185">Reference proteome</keyword>
<proteinExistence type="predicted"/>
<name>A0A0C5J9H0_9PROT</name>
<dbReference type="PROSITE" id="PS51343">
    <property type="entry name" value="PII_GLNB_DOM"/>
    <property type="match status" value="1"/>
</dbReference>